<dbReference type="Proteomes" id="UP000018009">
    <property type="component" value="Unassembled WGS sequence"/>
</dbReference>
<dbReference type="SUPFAM" id="SSF53686">
    <property type="entry name" value="Tryptophan synthase beta subunit-like PLP-dependent enzymes"/>
    <property type="match status" value="1"/>
</dbReference>
<dbReference type="GO" id="GO:1901605">
    <property type="term" value="P:alpha-amino acid metabolic process"/>
    <property type="evidence" value="ECO:0007669"/>
    <property type="project" value="UniProtKB-ARBA"/>
</dbReference>
<evidence type="ECO:0000313" key="2">
    <source>
        <dbReference type="Proteomes" id="UP000018009"/>
    </source>
</evidence>
<comment type="caution">
    <text evidence="1">The sequence shown here is derived from an EMBL/GenBank/DDBJ whole genome shotgun (WGS) entry which is preliminary data.</text>
</comment>
<protein>
    <submittedName>
        <fullName evidence="1">Uncharacterized protein</fullName>
    </submittedName>
</protein>
<gene>
    <name evidence="1" type="ORF">BN486_02436</name>
</gene>
<dbReference type="InterPro" id="IPR036052">
    <property type="entry name" value="TrpB-like_PALP_sf"/>
</dbReference>
<name>R6JHL1_9FIRM</name>
<dbReference type="EMBL" id="CBDY010000147">
    <property type="protein sequence ID" value="CDB62333.1"/>
    <property type="molecule type" value="Genomic_DNA"/>
</dbReference>
<sequence>MMPDEVCACVGGGSNSIGMFIPFLDDPVDITGVEHYGYGDQFMD</sequence>
<evidence type="ECO:0000313" key="1">
    <source>
        <dbReference type="EMBL" id="CDB62333.1"/>
    </source>
</evidence>
<organism evidence="1 2">
    <name type="scientific">[Clostridium] clostridioforme CAG:132</name>
    <dbReference type="NCBI Taxonomy" id="1263065"/>
    <lineage>
        <taxon>Bacteria</taxon>
        <taxon>Bacillati</taxon>
        <taxon>Bacillota</taxon>
        <taxon>Clostridia</taxon>
        <taxon>Lachnospirales</taxon>
        <taxon>Lachnospiraceae</taxon>
        <taxon>Enterocloster</taxon>
    </lineage>
</organism>
<dbReference type="AlphaFoldDB" id="R6JHL1"/>
<accession>R6JHL1</accession>
<reference evidence="1" key="1">
    <citation type="submission" date="2012-11" db="EMBL/GenBank/DDBJ databases">
        <title>Dependencies among metagenomic species, viruses, plasmids and units of genetic variation.</title>
        <authorList>
            <person name="Nielsen H.B."/>
            <person name="Almeida M."/>
            <person name="Juncker A.S."/>
            <person name="Rasmussen S."/>
            <person name="Li J."/>
            <person name="Sunagawa S."/>
            <person name="Plichta D."/>
            <person name="Gautier L."/>
            <person name="Le Chatelier E."/>
            <person name="Peletier E."/>
            <person name="Bonde I."/>
            <person name="Nielsen T."/>
            <person name="Manichanh C."/>
            <person name="Arumugam M."/>
            <person name="Batto J."/>
            <person name="Santos M.B.Q.D."/>
            <person name="Blom N."/>
            <person name="Borruel N."/>
            <person name="Burgdorf K.S."/>
            <person name="Boumezbeur F."/>
            <person name="Casellas F."/>
            <person name="Dore J."/>
            <person name="Guarner F."/>
            <person name="Hansen T."/>
            <person name="Hildebrand F."/>
            <person name="Kaas R.S."/>
            <person name="Kennedy S."/>
            <person name="Kristiansen K."/>
            <person name="Kultima J.R."/>
            <person name="Leonard P."/>
            <person name="Levenez F."/>
            <person name="Lund O."/>
            <person name="Moumen B."/>
            <person name="Le Paslier D."/>
            <person name="Pons N."/>
            <person name="Pedersen O."/>
            <person name="Prifti E."/>
            <person name="Qin J."/>
            <person name="Raes J."/>
            <person name="Tap J."/>
            <person name="Tims S."/>
            <person name="Ussery D.W."/>
            <person name="Yamada T."/>
            <person name="MetaHit consortium"/>
            <person name="Renault P."/>
            <person name="Sicheritz-Ponten T."/>
            <person name="Bork P."/>
            <person name="Wang J."/>
            <person name="Brunak S."/>
            <person name="Ehrlich S.D."/>
        </authorList>
    </citation>
    <scope>NUCLEOTIDE SEQUENCE [LARGE SCALE GENOMIC DNA]</scope>
</reference>
<dbReference type="Gene3D" id="3.40.50.1100">
    <property type="match status" value="1"/>
</dbReference>
<proteinExistence type="predicted"/>